<gene>
    <name evidence="8" type="ordered locus">Tresu_2190</name>
</gene>
<dbReference type="Pfam" id="PF03750">
    <property type="entry name" value="Csm2_III-A"/>
    <property type="match status" value="1"/>
</dbReference>
<dbReference type="GeneID" id="302999311"/>
<feature type="region of interest" description="Disordered" evidence="7">
    <location>
        <begin position="1"/>
        <end position="31"/>
    </location>
</feature>
<evidence type="ECO:0000256" key="2">
    <source>
        <dbReference type="ARBA" id="ARBA00006896"/>
    </source>
</evidence>
<name>F2NWD8_TRES6</name>
<evidence type="ECO:0000256" key="3">
    <source>
        <dbReference type="ARBA" id="ARBA00016118"/>
    </source>
</evidence>
<dbReference type="GO" id="GO:0003723">
    <property type="term" value="F:RNA binding"/>
    <property type="evidence" value="ECO:0007669"/>
    <property type="project" value="UniProtKB-KW"/>
</dbReference>
<reference evidence="9" key="2">
    <citation type="submission" date="2011-04" db="EMBL/GenBank/DDBJ databases">
        <title>The complete genome of chromosome of Treponema succinifaciens DSM 2489.</title>
        <authorList>
            <person name="Lucas S."/>
            <person name="Copeland A."/>
            <person name="Lapidus A."/>
            <person name="Bruce D."/>
            <person name="Goodwin L."/>
            <person name="Pitluck S."/>
            <person name="Peters L."/>
            <person name="Kyrpides N."/>
            <person name="Mavromatis K."/>
            <person name="Ivanova N."/>
            <person name="Ovchinnikova G."/>
            <person name="Teshima H."/>
            <person name="Detter J.C."/>
            <person name="Tapia R."/>
            <person name="Han C."/>
            <person name="Land M."/>
            <person name="Hauser L."/>
            <person name="Markowitz V."/>
            <person name="Cheng J.-F."/>
            <person name="Hugenholtz P."/>
            <person name="Woyke T."/>
            <person name="Wu D."/>
            <person name="Gronow S."/>
            <person name="Wellnitz S."/>
            <person name="Brambilla E."/>
            <person name="Klenk H.-P."/>
            <person name="Eisen J.A."/>
        </authorList>
    </citation>
    <scope>NUCLEOTIDE SEQUENCE [LARGE SCALE GENOMIC DNA]</scope>
    <source>
        <strain evidence="9">ATCC 33096 / DSM 2489 / 6091</strain>
    </source>
</reference>
<dbReference type="HOGENOM" id="CLU_132695_0_0_12"/>
<dbReference type="OrthoDB" id="361709at2"/>
<dbReference type="KEGG" id="tsu:Tresu_2190"/>
<dbReference type="Proteomes" id="UP000006852">
    <property type="component" value="Chromosome"/>
</dbReference>
<keyword evidence="4" id="KW-0694">RNA-binding</keyword>
<evidence type="ECO:0000256" key="6">
    <source>
        <dbReference type="ARBA" id="ARBA00031723"/>
    </source>
</evidence>
<feature type="compositionally biased region" description="Low complexity" evidence="7">
    <location>
        <begin position="1"/>
        <end position="14"/>
    </location>
</feature>
<organism evidence="8 9">
    <name type="scientific">Treponema succinifaciens (strain ATCC 33096 / DSM 2489 / 6091)</name>
    <dbReference type="NCBI Taxonomy" id="869209"/>
    <lineage>
        <taxon>Bacteria</taxon>
        <taxon>Pseudomonadati</taxon>
        <taxon>Spirochaetota</taxon>
        <taxon>Spirochaetia</taxon>
        <taxon>Spirochaetales</taxon>
        <taxon>Treponemataceae</taxon>
        <taxon>Treponema</taxon>
    </lineage>
</organism>
<evidence type="ECO:0000256" key="7">
    <source>
        <dbReference type="SAM" id="MobiDB-lite"/>
    </source>
</evidence>
<dbReference type="NCBIfam" id="TIGR01870">
    <property type="entry name" value="cas_TM1810_Csm2"/>
    <property type="match status" value="1"/>
</dbReference>
<proteinExistence type="inferred from homology"/>
<evidence type="ECO:0000256" key="4">
    <source>
        <dbReference type="ARBA" id="ARBA00022884"/>
    </source>
</evidence>
<evidence type="ECO:0000313" key="8">
    <source>
        <dbReference type="EMBL" id="AEB15059.1"/>
    </source>
</evidence>
<dbReference type="GO" id="GO:0051607">
    <property type="term" value="P:defense response to virus"/>
    <property type="evidence" value="ECO:0007669"/>
    <property type="project" value="UniProtKB-KW"/>
</dbReference>
<keyword evidence="9" id="KW-1185">Reference proteome</keyword>
<reference evidence="8 9" key="1">
    <citation type="journal article" date="2011" name="Stand. Genomic Sci.">
        <title>Complete genome sequence of Treponema succinifaciens type strain (6091).</title>
        <authorList>
            <person name="Han C."/>
            <person name="Gronow S."/>
            <person name="Teshima H."/>
            <person name="Lapidus A."/>
            <person name="Nolan M."/>
            <person name="Lucas S."/>
            <person name="Hammon N."/>
            <person name="Deshpande S."/>
            <person name="Cheng J.F."/>
            <person name="Zeytun A."/>
            <person name="Tapia R."/>
            <person name="Goodwin L."/>
            <person name="Pitluck S."/>
            <person name="Liolios K."/>
            <person name="Pagani I."/>
            <person name="Ivanova N."/>
            <person name="Mavromatis K."/>
            <person name="Mikhailova N."/>
            <person name="Huntemann M."/>
            <person name="Pati A."/>
            <person name="Chen A."/>
            <person name="Palaniappan K."/>
            <person name="Land M."/>
            <person name="Hauser L."/>
            <person name="Brambilla E.M."/>
            <person name="Rohde M."/>
            <person name="Goker M."/>
            <person name="Woyke T."/>
            <person name="Bristow J."/>
            <person name="Eisen J.A."/>
            <person name="Markowitz V."/>
            <person name="Hugenholtz P."/>
            <person name="Kyrpides N.C."/>
            <person name="Klenk H.P."/>
            <person name="Detter J.C."/>
        </authorList>
    </citation>
    <scope>NUCLEOTIDE SEQUENCE [LARGE SCALE GENOMIC DNA]</scope>
    <source>
        <strain evidence="9">ATCC 33096 / DSM 2489 / 6091</strain>
    </source>
</reference>
<dbReference type="AlphaFoldDB" id="F2NWD8"/>
<evidence type="ECO:0000256" key="1">
    <source>
        <dbReference type="ARBA" id="ARBA00003640"/>
    </source>
</evidence>
<keyword evidence="5" id="KW-0051">Antiviral defense</keyword>
<dbReference type="EMBL" id="CP002631">
    <property type="protein sequence ID" value="AEB15059.1"/>
    <property type="molecule type" value="Genomic_DNA"/>
</dbReference>
<dbReference type="RefSeq" id="WP_013702311.1">
    <property type="nucleotide sequence ID" value="NC_015385.1"/>
</dbReference>
<dbReference type="STRING" id="869209.Tresu_2190"/>
<dbReference type="eggNOG" id="COG1421">
    <property type="taxonomic scope" value="Bacteria"/>
</dbReference>
<sequence length="172" mass="19641">MGDGRNGNQQYYGNRNGGGFQKNSFEDKSETPNPVKITSFYKADGKTVQEDLFDSVALNVAKSFKGKNIGVTSTQLRRIFDEVKRFEQILSLQENQWEKQLPYIKMIKSKVAYSVARAAKQKSEEKGVYKNLEAFISSGIDLIKTQEDYHIFVNLFEAAYGFYYELAPSNCR</sequence>
<protein>
    <recommendedName>
        <fullName evidence="3">CRISPR system Cms protein Csm2</fullName>
    </recommendedName>
    <alternativeName>
        <fullName evidence="6">CRISPR type III A-associated protein Csm2</fullName>
    </alternativeName>
</protein>
<comment type="function">
    <text evidence="1">This subunit may be involved in monitoring complementarity of crRNA and target RNA.</text>
</comment>
<comment type="similarity">
    <text evidence="2">Belongs to the CRISPR-associated Csm2 family.</text>
</comment>
<dbReference type="InterPro" id="IPR010149">
    <property type="entry name" value="CRISPR-assoc_prot_Csm2_III-A"/>
</dbReference>
<evidence type="ECO:0000313" key="9">
    <source>
        <dbReference type="Proteomes" id="UP000006852"/>
    </source>
</evidence>
<evidence type="ECO:0000256" key="5">
    <source>
        <dbReference type="ARBA" id="ARBA00023118"/>
    </source>
</evidence>
<accession>F2NWD8</accession>